<dbReference type="GO" id="GO:0007229">
    <property type="term" value="P:integrin-mediated signaling pathway"/>
    <property type="evidence" value="ECO:0007669"/>
    <property type="project" value="UniProtKB-KW"/>
</dbReference>
<dbReference type="STRING" id="1965070.A0A443RF63"/>
<dbReference type="PANTHER" id="PTHR23220">
    <property type="entry name" value="INTEGRIN ALPHA"/>
    <property type="match status" value="1"/>
</dbReference>
<organism evidence="2 3">
    <name type="scientific">Dinothrombium tinctorium</name>
    <dbReference type="NCBI Taxonomy" id="1965070"/>
    <lineage>
        <taxon>Eukaryota</taxon>
        <taxon>Metazoa</taxon>
        <taxon>Ecdysozoa</taxon>
        <taxon>Arthropoda</taxon>
        <taxon>Chelicerata</taxon>
        <taxon>Arachnida</taxon>
        <taxon>Acari</taxon>
        <taxon>Acariformes</taxon>
        <taxon>Trombidiformes</taxon>
        <taxon>Prostigmata</taxon>
        <taxon>Anystina</taxon>
        <taxon>Parasitengona</taxon>
        <taxon>Trombidioidea</taxon>
        <taxon>Trombidiidae</taxon>
        <taxon>Dinothrombium</taxon>
    </lineage>
</organism>
<evidence type="ECO:0000313" key="3">
    <source>
        <dbReference type="Proteomes" id="UP000285301"/>
    </source>
</evidence>
<dbReference type="PANTHER" id="PTHR23220:SF83">
    <property type="entry name" value="INTEGRIN ALPHA-PS3-RELATED"/>
    <property type="match status" value="1"/>
</dbReference>
<evidence type="ECO:0000313" key="2">
    <source>
        <dbReference type="EMBL" id="RWS13914.1"/>
    </source>
</evidence>
<dbReference type="EMBL" id="NCKU01000849">
    <property type="protein sequence ID" value="RWS13914.1"/>
    <property type="molecule type" value="Genomic_DNA"/>
</dbReference>
<dbReference type="Gene3D" id="1.20.5.930">
    <property type="entry name" value="Bicelle-embedded integrin alpha(iib) transmembrane segment"/>
    <property type="match status" value="1"/>
</dbReference>
<comment type="caution">
    <text evidence="2">The sequence shown here is derived from an EMBL/GenBank/DDBJ whole genome shotgun (WGS) entry which is preliminary data.</text>
</comment>
<name>A0A443RF63_9ACAR</name>
<gene>
    <name evidence="2" type="ORF">B4U79_03615</name>
</gene>
<proteinExistence type="predicted"/>
<dbReference type="Proteomes" id="UP000285301">
    <property type="component" value="Unassembled WGS sequence"/>
</dbReference>
<dbReference type="GO" id="GO:0005178">
    <property type="term" value="F:integrin binding"/>
    <property type="evidence" value="ECO:0007669"/>
    <property type="project" value="TreeGrafter"/>
</dbReference>
<accession>A0A443RF63</accession>
<keyword evidence="3" id="KW-1185">Reference proteome</keyword>
<dbReference type="GO" id="GO:0008305">
    <property type="term" value="C:integrin complex"/>
    <property type="evidence" value="ECO:0007669"/>
    <property type="project" value="TreeGrafter"/>
</dbReference>
<keyword evidence="1" id="KW-0472">Membrane</keyword>
<keyword evidence="1" id="KW-0812">Transmembrane</keyword>
<keyword evidence="2" id="KW-0401">Integrin</keyword>
<feature type="non-terminal residue" evidence="2">
    <location>
        <position position="1"/>
    </location>
</feature>
<dbReference type="AlphaFoldDB" id="A0A443RF63"/>
<evidence type="ECO:0000256" key="1">
    <source>
        <dbReference type="SAM" id="Phobius"/>
    </source>
</evidence>
<dbReference type="GO" id="GO:0033627">
    <property type="term" value="P:cell adhesion mediated by integrin"/>
    <property type="evidence" value="ECO:0007669"/>
    <property type="project" value="TreeGrafter"/>
</dbReference>
<dbReference type="GO" id="GO:0007160">
    <property type="term" value="P:cell-matrix adhesion"/>
    <property type="evidence" value="ECO:0007669"/>
    <property type="project" value="TreeGrafter"/>
</dbReference>
<keyword evidence="1" id="KW-1133">Transmembrane helix</keyword>
<reference evidence="2 3" key="1">
    <citation type="journal article" date="2018" name="Gigascience">
        <title>Genomes of trombidid mites reveal novel predicted allergens and laterally-transferred genes associated with secondary metabolism.</title>
        <authorList>
            <person name="Dong X."/>
            <person name="Chaisiri K."/>
            <person name="Xia D."/>
            <person name="Armstrong S.D."/>
            <person name="Fang Y."/>
            <person name="Donnelly M.J."/>
            <person name="Kadowaki T."/>
            <person name="McGarry J.W."/>
            <person name="Darby A.C."/>
            <person name="Makepeace B.L."/>
        </authorList>
    </citation>
    <scope>NUCLEOTIDE SEQUENCE [LARGE SCALE GENOMIC DNA]</scope>
    <source>
        <strain evidence="2">UoL-WK</strain>
    </source>
</reference>
<sequence>NCENLACQQLVCRMGPFESGSHISVISFHSAINITALESVFGKKNKAIDLVIEAKVEISDPLVNVSSGLRQDTVNLITRFRRIPNRLRVKLWVLMISAACGLVILIFLLLALIQFGFFRRQKREELKKLMHQAAFKPSVNEAFEANEMKLRNGLDARHVQ</sequence>
<dbReference type="GO" id="GO:0009897">
    <property type="term" value="C:external side of plasma membrane"/>
    <property type="evidence" value="ECO:0007669"/>
    <property type="project" value="TreeGrafter"/>
</dbReference>
<feature type="transmembrane region" description="Helical" evidence="1">
    <location>
        <begin position="91"/>
        <end position="118"/>
    </location>
</feature>
<protein>
    <submittedName>
        <fullName evidence="2">Integrin alpha-V-like protein</fullName>
    </submittedName>
</protein>
<dbReference type="GO" id="GO:0098609">
    <property type="term" value="P:cell-cell adhesion"/>
    <property type="evidence" value="ECO:0007669"/>
    <property type="project" value="TreeGrafter"/>
</dbReference>